<accession>A0ABV4U951</accession>
<evidence type="ECO:0000313" key="2">
    <source>
        <dbReference type="EMBL" id="MFA9479812.1"/>
    </source>
</evidence>
<proteinExistence type="predicted"/>
<name>A0ABV4U951_9BACT</name>
<evidence type="ECO:0008006" key="4">
    <source>
        <dbReference type="Google" id="ProtNLM"/>
    </source>
</evidence>
<feature type="transmembrane region" description="Helical" evidence="1">
    <location>
        <begin position="208"/>
        <end position="236"/>
    </location>
</feature>
<keyword evidence="1" id="KW-0812">Transmembrane</keyword>
<feature type="transmembrane region" description="Helical" evidence="1">
    <location>
        <begin position="248"/>
        <end position="274"/>
    </location>
</feature>
<dbReference type="Proteomes" id="UP001575105">
    <property type="component" value="Unassembled WGS sequence"/>
</dbReference>
<feature type="transmembrane region" description="Helical" evidence="1">
    <location>
        <begin position="386"/>
        <end position="413"/>
    </location>
</feature>
<keyword evidence="3" id="KW-1185">Reference proteome</keyword>
<reference evidence="2 3" key="1">
    <citation type="submission" date="2024-08" db="EMBL/GenBank/DDBJ databases">
        <title>Whole-genome sequencing of halo(alkali)philic microorganisms from hypersaline lakes.</title>
        <authorList>
            <person name="Sorokin D.Y."/>
            <person name="Merkel A.Y."/>
            <person name="Messina E."/>
            <person name="Yakimov M."/>
        </authorList>
    </citation>
    <scope>NUCLEOTIDE SEQUENCE [LARGE SCALE GENOMIC DNA]</scope>
    <source>
        <strain evidence="2 3">AB-hyl4</strain>
    </source>
</reference>
<evidence type="ECO:0000256" key="1">
    <source>
        <dbReference type="SAM" id="Phobius"/>
    </source>
</evidence>
<gene>
    <name evidence="2" type="ORF">ACERK3_16120</name>
</gene>
<feature type="transmembrane region" description="Helical" evidence="1">
    <location>
        <begin position="38"/>
        <end position="61"/>
    </location>
</feature>
<sequence length="451" mass="48579">MSEYDTRVRVDRVDWYAVLPWLALLRTAAMALHPAKVVLALALVALLYAGGLALDVVWGAAVPDGAVQRYQVMSGEQYSRWMEAYREAAADDRAGEARGVFETTVAQQRSAFRRLLNSAVTLELGVGDFLMGRGSASRGLMGPMVEMLVTVPTWLIRTQPTFVLLYLLWAFLVTAILGGAIARLAALHACLNRRGSLVGAVRFVAARYPWFFLAPLTPVLLVVLIGVGMMIVGVLFNLPGLDVVGALLYGAMLMCGLVAALLVVGLATAGHLLLPAMAVEGTDAFDALSRTYNYTLGRPLHFLFYSLVSIVYGAAMYLVISLVLLLTLWLTWAFASQLVFTTVGDTGVNRFDALLAPPLANELVTGRPDVEVGVLSTMASVVMRGWVTLLAALLPAFAVSFYFCASTWIYLLLRRATDGTGFDDVFIAGELDGDTLGDAATMPPEKVEPGT</sequence>
<feature type="transmembrane region" description="Helical" evidence="1">
    <location>
        <begin position="163"/>
        <end position="187"/>
    </location>
</feature>
<evidence type="ECO:0000313" key="3">
    <source>
        <dbReference type="Proteomes" id="UP001575105"/>
    </source>
</evidence>
<organism evidence="2 3">
    <name type="scientific">Natronomicrosphaera hydrolytica</name>
    <dbReference type="NCBI Taxonomy" id="3242702"/>
    <lineage>
        <taxon>Bacteria</taxon>
        <taxon>Pseudomonadati</taxon>
        <taxon>Planctomycetota</taxon>
        <taxon>Phycisphaerae</taxon>
        <taxon>Phycisphaerales</taxon>
        <taxon>Phycisphaeraceae</taxon>
        <taxon>Natronomicrosphaera</taxon>
    </lineage>
</organism>
<dbReference type="RefSeq" id="WP_425346737.1">
    <property type="nucleotide sequence ID" value="NZ_JBGUBD010000012.1"/>
</dbReference>
<keyword evidence="1" id="KW-0472">Membrane</keyword>
<keyword evidence="1" id="KW-1133">Transmembrane helix</keyword>
<dbReference type="EMBL" id="JBGUBD010000012">
    <property type="protein sequence ID" value="MFA9479812.1"/>
    <property type="molecule type" value="Genomic_DNA"/>
</dbReference>
<protein>
    <recommendedName>
        <fullName evidence="4">DUF4013 domain-containing protein</fullName>
    </recommendedName>
</protein>
<comment type="caution">
    <text evidence="2">The sequence shown here is derived from an EMBL/GenBank/DDBJ whole genome shotgun (WGS) entry which is preliminary data.</text>
</comment>
<feature type="transmembrane region" description="Helical" evidence="1">
    <location>
        <begin position="302"/>
        <end position="330"/>
    </location>
</feature>